<protein>
    <submittedName>
        <fullName evidence="2">Uncharacterized protein</fullName>
    </submittedName>
</protein>
<feature type="compositionally biased region" description="Basic and acidic residues" evidence="1">
    <location>
        <begin position="51"/>
        <end position="86"/>
    </location>
</feature>
<dbReference type="AlphaFoldDB" id="A0A9X4KGG4"/>
<evidence type="ECO:0000256" key="1">
    <source>
        <dbReference type="SAM" id="MobiDB-lite"/>
    </source>
</evidence>
<sequence length="86" mass="9312">MQSDALEAQHHASAIPQATADSDRQADMLSGGQPVTLKVDLRMFTPTTDAARTKTNPEKRGGGSDHRGQVHEAVSERDDRMGARLE</sequence>
<organism evidence="2 3">
    <name type="scientific">Cohnella ginsengisoli</name>
    <dbReference type="NCBI Taxonomy" id="425004"/>
    <lineage>
        <taxon>Bacteria</taxon>
        <taxon>Bacillati</taxon>
        <taxon>Bacillota</taxon>
        <taxon>Bacilli</taxon>
        <taxon>Bacillales</taxon>
        <taxon>Paenibacillaceae</taxon>
        <taxon>Cohnella</taxon>
    </lineage>
</organism>
<keyword evidence="3" id="KW-1185">Reference proteome</keyword>
<proteinExistence type="predicted"/>
<dbReference type="Proteomes" id="UP001153387">
    <property type="component" value="Unassembled WGS sequence"/>
</dbReference>
<comment type="caution">
    <text evidence="2">The sequence shown here is derived from an EMBL/GenBank/DDBJ whole genome shotgun (WGS) entry which is preliminary data.</text>
</comment>
<dbReference type="RefSeq" id="WP_277565378.1">
    <property type="nucleotide sequence ID" value="NZ_JAPDHZ010000003.1"/>
</dbReference>
<feature type="region of interest" description="Disordered" evidence="1">
    <location>
        <begin position="1"/>
        <end position="86"/>
    </location>
</feature>
<evidence type="ECO:0000313" key="3">
    <source>
        <dbReference type="Proteomes" id="UP001153387"/>
    </source>
</evidence>
<gene>
    <name evidence="2" type="ORF">OMP38_11955</name>
</gene>
<accession>A0A9X4KGG4</accession>
<name>A0A9X4KGG4_9BACL</name>
<reference evidence="2 3" key="1">
    <citation type="submission" date="2022-10" db="EMBL/GenBank/DDBJ databases">
        <title>Comparative genomic analysis of Cohnella hashimotonis sp. nov., isolated from the International Space Station.</title>
        <authorList>
            <person name="Simpson A."/>
            <person name="Venkateswaran K."/>
        </authorList>
    </citation>
    <scope>NUCLEOTIDE SEQUENCE [LARGE SCALE GENOMIC DNA]</scope>
    <source>
        <strain evidence="2 3">DSM 18997</strain>
    </source>
</reference>
<evidence type="ECO:0000313" key="2">
    <source>
        <dbReference type="EMBL" id="MDG0791501.1"/>
    </source>
</evidence>
<dbReference type="EMBL" id="JAPDHZ010000003">
    <property type="protein sequence ID" value="MDG0791501.1"/>
    <property type="molecule type" value="Genomic_DNA"/>
</dbReference>